<dbReference type="EMBL" id="BAAAQD010000015">
    <property type="protein sequence ID" value="GAA1539489.1"/>
    <property type="molecule type" value="Genomic_DNA"/>
</dbReference>
<reference evidence="3 4" key="1">
    <citation type="journal article" date="2019" name="Int. J. Syst. Evol. Microbiol.">
        <title>The Global Catalogue of Microorganisms (GCM) 10K type strain sequencing project: providing services to taxonomists for standard genome sequencing and annotation.</title>
        <authorList>
            <consortium name="The Broad Institute Genomics Platform"/>
            <consortium name="The Broad Institute Genome Sequencing Center for Infectious Disease"/>
            <person name="Wu L."/>
            <person name="Ma J."/>
        </authorList>
    </citation>
    <scope>NUCLEOTIDE SEQUENCE [LARGE SCALE GENOMIC DNA]</scope>
    <source>
        <strain evidence="3 4">JCM 15933</strain>
    </source>
</reference>
<keyword evidence="4" id="KW-1185">Reference proteome</keyword>
<dbReference type="RefSeq" id="WP_344506512.1">
    <property type="nucleotide sequence ID" value="NZ_BAAAQD010000015.1"/>
</dbReference>
<dbReference type="Pfam" id="PF10756">
    <property type="entry name" value="bPH_6"/>
    <property type="match status" value="1"/>
</dbReference>
<dbReference type="Proteomes" id="UP001501470">
    <property type="component" value="Unassembled WGS sequence"/>
</dbReference>
<accession>A0ABN2BFN0</accession>
<feature type="transmembrane region" description="Helical" evidence="1">
    <location>
        <begin position="121"/>
        <end position="143"/>
    </location>
</feature>
<name>A0ABN2BFN0_9ACTN</name>
<sequence>MPLAWRVTATVVASAGFAAVWVHRFVLQAMFWRIEPASTGIWVSLGTAGVALLGPLLVYLWLTRRQLRAPATFQRDGAAFVAPGSPVLPGFLAIALMSQAANTFPFDRVPGTDRIGLPTDPVLQGFIALPALMVLAALALLWLPGAGLRLTPAGVTVRNVFRTHDIRWDDLLPGGPHPGRWTVRLLHRGPDGVARSRRIAVFRLHVNTVFLTTVLRHYAERPEHRADIGTQTELDRLGTGFQQWKVQPAVRGGRPFQPPVTPA</sequence>
<keyword evidence="1" id="KW-1133">Transmembrane helix</keyword>
<feature type="transmembrane region" description="Helical" evidence="1">
    <location>
        <begin position="42"/>
        <end position="62"/>
    </location>
</feature>
<keyword evidence="1" id="KW-0812">Transmembrane</keyword>
<organism evidence="3 4">
    <name type="scientific">Dactylosporangium maewongense</name>
    <dbReference type="NCBI Taxonomy" id="634393"/>
    <lineage>
        <taxon>Bacteria</taxon>
        <taxon>Bacillati</taxon>
        <taxon>Actinomycetota</taxon>
        <taxon>Actinomycetes</taxon>
        <taxon>Micromonosporales</taxon>
        <taxon>Micromonosporaceae</taxon>
        <taxon>Dactylosporangium</taxon>
    </lineage>
</organism>
<evidence type="ECO:0000256" key="1">
    <source>
        <dbReference type="SAM" id="Phobius"/>
    </source>
</evidence>
<evidence type="ECO:0000259" key="2">
    <source>
        <dbReference type="Pfam" id="PF10756"/>
    </source>
</evidence>
<feature type="domain" description="Low molecular weight protein antigen 6 PH" evidence="2">
    <location>
        <begin position="148"/>
        <end position="172"/>
    </location>
</feature>
<keyword evidence="1" id="KW-0472">Membrane</keyword>
<comment type="caution">
    <text evidence="3">The sequence shown here is derived from an EMBL/GenBank/DDBJ whole genome shotgun (WGS) entry which is preliminary data.</text>
</comment>
<evidence type="ECO:0000313" key="4">
    <source>
        <dbReference type="Proteomes" id="UP001501470"/>
    </source>
</evidence>
<protein>
    <recommendedName>
        <fullName evidence="2">Low molecular weight protein antigen 6 PH domain-containing protein</fullName>
    </recommendedName>
</protein>
<gene>
    <name evidence="3" type="ORF">GCM10009827_068460</name>
</gene>
<dbReference type="InterPro" id="IPR019692">
    <property type="entry name" value="CFP-6_PH"/>
</dbReference>
<evidence type="ECO:0000313" key="3">
    <source>
        <dbReference type="EMBL" id="GAA1539489.1"/>
    </source>
</evidence>
<feature type="transmembrane region" description="Helical" evidence="1">
    <location>
        <begin position="78"/>
        <end position="101"/>
    </location>
</feature>
<proteinExistence type="predicted"/>